<dbReference type="OrthoDB" id="275278at2759"/>
<sequence>MKVAPSFFLLLSCCSSALGVGVWTTVNAGERRCGRAGSRPGPATEPPHRFDCNAPTKCDVYRSRNAREYTNIEGVQQDSRLSSYERHGKLLRCSGVGFYNGFLFSDAEESRSRCTSLSARTKKAASVAPVPVKRDVQTKVAPVHELRERVLLVDGTGLAYRCFFALPTLTTYRGTEIGAIVGFMNSLARIYRSFGPKYIGIAFDSPGSNSTKREVWPEYKANRQAIKTSFKKQLMWIKEFCSIVGLPIFLRRSTEADDIIASMISFLNGSAGKDDSDPSSDEEVQQMRQIDFRVPNSAPGGVFDRVAGASATPLEPMDTSSDSGLEKRSFDVHVLTADKDLLQVLQYNGAGNVNVRVVQPHKKFRLVDETTVVEEYGKFPFMRYIS</sequence>
<dbReference type="SMART" id="SM00475">
    <property type="entry name" value="53EXOc"/>
    <property type="match status" value="1"/>
</dbReference>
<dbReference type="GO" id="GO:0003677">
    <property type="term" value="F:DNA binding"/>
    <property type="evidence" value="ECO:0007669"/>
    <property type="project" value="InterPro"/>
</dbReference>
<dbReference type="Gene3D" id="3.40.50.1010">
    <property type="entry name" value="5'-nuclease"/>
    <property type="match status" value="1"/>
</dbReference>
<dbReference type="AlphaFoldDB" id="A0A2H6KCH7"/>
<dbReference type="EMBL" id="BDSA01000002">
    <property type="protein sequence ID" value="GBE60692.1"/>
    <property type="molecule type" value="Genomic_DNA"/>
</dbReference>
<feature type="signal peptide" evidence="3">
    <location>
        <begin position="1"/>
        <end position="19"/>
    </location>
</feature>
<keyword evidence="2" id="KW-0378">Hydrolase</keyword>
<dbReference type="Proteomes" id="UP000236319">
    <property type="component" value="Unassembled WGS sequence"/>
</dbReference>
<dbReference type="Pfam" id="PF02739">
    <property type="entry name" value="5_3_exonuc_N"/>
    <property type="match status" value="1"/>
</dbReference>
<evidence type="ECO:0000259" key="4">
    <source>
        <dbReference type="SMART" id="SM00475"/>
    </source>
</evidence>
<dbReference type="VEuPathDB" id="PiroplasmaDB:BOVATA_021850"/>
<reference evidence="5 6" key="1">
    <citation type="journal article" date="2017" name="BMC Genomics">
        <title>Whole-genome assembly of Babesia ovata and comparative genomics between closely related pathogens.</title>
        <authorList>
            <person name="Yamagishi J."/>
            <person name="Asada M."/>
            <person name="Hakimi H."/>
            <person name="Tanaka T.Q."/>
            <person name="Sugimoto C."/>
            <person name="Kawazu S."/>
        </authorList>
    </citation>
    <scope>NUCLEOTIDE SEQUENCE [LARGE SCALE GENOMIC DNA]</scope>
    <source>
        <strain evidence="5 6">Miyake</strain>
    </source>
</reference>
<keyword evidence="1" id="KW-0540">Nuclease</keyword>
<organism evidence="5 6">
    <name type="scientific">Babesia ovata</name>
    <dbReference type="NCBI Taxonomy" id="189622"/>
    <lineage>
        <taxon>Eukaryota</taxon>
        <taxon>Sar</taxon>
        <taxon>Alveolata</taxon>
        <taxon>Apicomplexa</taxon>
        <taxon>Aconoidasida</taxon>
        <taxon>Piroplasmida</taxon>
        <taxon>Babesiidae</taxon>
        <taxon>Babesia</taxon>
    </lineage>
</organism>
<dbReference type="InterPro" id="IPR002421">
    <property type="entry name" value="5-3_exonuclease"/>
</dbReference>
<gene>
    <name evidence="5" type="ORF">BOVATA_021850</name>
</gene>
<dbReference type="InterPro" id="IPR020046">
    <property type="entry name" value="5-3_exonucl_a-hlix_arch_N"/>
</dbReference>
<feature type="chain" id="PRO_5014176076" description="5'-3' exonuclease domain-containing protein" evidence="3">
    <location>
        <begin position="20"/>
        <end position="386"/>
    </location>
</feature>
<comment type="caution">
    <text evidence="5">The sequence shown here is derived from an EMBL/GenBank/DDBJ whole genome shotgun (WGS) entry which is preliminary data.</text>
</comment>
<dbReference type="GO" id="GO:0008409">
    <property type="term" value="F:5'-3' exonuclease activity"/>
    <property type="evidence" value="ECO:0007669"/>
    <property type="project" value="InterPro"/>
</dbReference>
<protein>
    <recommendedName>
        <fullName evidence="4">5'-3' exonuclease domain-containing protein</fullName>
    </recommendedName>
</protein>
<evidence type="ECO:0000313" key="5">
    <source>
        <dbReference type="EMBL" id="GBE60692.1"/>
    </source>
</evidence>
<evidence type="ECO:0000256" key="3">
    <source>
        <dbReference type="SAM" id="SignalP"/>
    </source>
</evidence>
<dbReference type="InterPro" id="IPR038969">
    <property type="entry name" value="FEN"/>
</dbReference>
<evidence type="ECO:0000256" key="1">
    <source>
        <dbReference type="ARBA" id="ARBA00022722"/>
    </source>
</evidence>
<dbReference type="GeneID" id="39874462"/>
<accession>A0A2H6KCH7</accession>
<name>A0A2H6KCH7_9APIC</name>
<keyword evidence="6" id="KW-1185">Reference proteome</keyword>
<evidence type="ECO:0000256" key="2">
    <source>
        <dbReference type="ARBA" id="ARBA00022801"/>
    </source>
</evidence>
<dbReference type="PANTHER" id="PTHR42646:SF2">
    <property type="entry name" value="5'-3' EXONUCLEASE FAMILY PROTEIN"/>
    <property type="match status" value="1"/>
</dbReference>
<dbReference type="PANTHER" id="PTHR42646">
    <property type="entry name" value="FLAP ENDONUCLEASE XNI"/>
    <property type="match status" value="1"/>
</dbReference>
<evidence type="ECO:0000313" key="6">
    <source>
        <dbReference type="Proteomes" id="UP000236319"/>
    </source>
</evidence>
<dbReference type="CDD" id="cd09859">
    <property type="entry name" value="PIN_53EXO"/>
    <property type="match status" value="1"/>
</dbReference>
<dbReference type="GO" id="GO:0033567">
    <property type="term" value="P:DNA replication, Okazaki fragment processing"/>
    <property type="evidence" value="ECO:0007669"/>
    <property type="project" value="InterPro"/>
</dbReference>
<feature type="domain" description="5'-3' exonuclease" evidence="4">
    <location>
        <begin position="148"/>
        <end position="367"/>
    </location>
</feature>
<keyword evidence="3" id="KW-0732">Signal</keyword>
<proteinExistence type="predicted"/>
<dbReference type="GO" id="GO:0017108">
    <property type="term" value="F:5'-flap endonuclease activity"/>
    <property type="evidence" value="ECO:0007669"/>
    <property type="project" value="InterPro"/>
</dbReference>
<dbReference type="InterPro" id="IPR029060">
    <property type="entry name" value="PIN-like_dom_sf"/>
</dbReference>
<dbReference type="SUPFAM" id="SSF88723">
    <property type="entry name" value="PIN domain-like"/>
    <property type="match status" value="1"/>
</dbReference>
<dbReference type="RefSeq" id="XP_028866935.1">
    <property type="nucleotide sequence ID" value="XM_029011102.1"/>
</dbReference>